<protein>
    <submittedName>
        <fullName evidence="2">Glutamyl-tRNA amidotransferase</fullName>
    </submittedName>
</protein>
<comment type="caution">
    <text evidence="2">The sequence shown here is derived from an EMBL/GenBank/DDBJ whole genome shotgun (WGS) entry which is preliminary data.</text>
</comment>
<reference evidence="2" key="1">
    <citation type="journal article" date="2022" name="Clin. Infect. Dis.">
        <title>Association between Clostridium innocuum and antibiotic-associated diarrhea in adults and children: A cross-sectional study and comparative genomics analysis.</title>
        <authorList>
            <person name="Cherny K.E."/>
            <person name="Muscat E.B."/>
            <person name="Balaji A."/>
            <person name="Mukherjee J."/>
            <person name="Ozer E.A."/>
            <person name="Angarone M.P."/>
            <person name="Hauser A.R."/>
            <person name="Sichel J.S."/>
            <person name="Amponsah E."/>
            <person name="Kociolek L.K."/>
        </authorList>
    </citation>
    <scope>NUCLEOTIDE SEQUENCE</scope>
    <source>
        <strain evidence="2">NU1-AC-029v</strain>
    </source>
</reference>
<keyword evidence="1" id="KW-1133">Transmembrane helix</keyword>
<evidence type="ECO:0000313" key="2">
    <source>
        <dbReference type="EMBL" id="MCR0235312.1"/>
    </source>
</evidence>
<accession>A0AAP2UT88</accession>
<feature type="transmembrane region" description="Helical" evidence="1">
    <location>
        <begin position="63"/>
        <end position="83"/>
    </location>
</feature>
<keyword evidence="1" id="KW-0812">Transmembrane</keyword>
<proteinExistence type="predicted"/>
<gene>
    <name evidence="2" type="ORF">MKC95_21320</name>
</gene>
<sequence>MVVCFCFATPVHADGDPIQVVNNLSDFIFGLIRAIGMILLGFGVVQVGLSLKSHDPSQRANGFLTVAGGIVITFAKEILNIIVGG</sequence>
<keyword evidence="1" id="KW-0472">Membrane</keyword>
<dbReference type="EMBL" id="JAKTMA010000059">
    <property type="protein sequence ID" value="MCR0235312.1"/>
    <property type="molecule type" value="Genomic_DNA"/>
</dbReference>
<organism evidence="2 3">
    <name type="scientific">Clostridium innocuum</name>
    <dbReference type="NCBI Taxonomy" id="1522"/>
    <lineage>
        <taxon>Bacteria</taxon>
        <taxon>Bacillati</taxon>
        <taxon>Bacillota</taxon>
        <taxon>Clostridia</taxon>
        <taxon>Eubacteriales</taxon>
        <taxon>Clostridiaceae</taxon>
        <taxon>Clostridium</taxon>
    </lineage>
</organism>
<dbReference type="Proteomes" id="UP001203972">
    <property type="component" value="Unassembled WGS sequence"/>
</dbReference>
<feature type="transmembrane region" description="Helical" evidence="1">
    <location>
        <begin position="29"/>
        <end position="51"/>
    </location>
</feature>
<evidence type="ECO:0000256" key="1">
    <source>
        <dbReference type="SAM" id="Phobius"/>
    </source>
</evidence>
<dbReference type="AlphaFoldDB" id="A0AAP2UT88"/>
<evidence type="ECO:0000313" key="3">
    <source>
        <dbReference type="Proteomes" id="UP001203972"/>
    </source>
</evidence>
<name>A0AAP2UT88_CLOIN</name>